<feature type="non-terminal residue" evidence="1">
    <location>
        <position position="69"/>
    </location>
</feature>
<dbReference type="EMBL" id="CAJVQC010072935">
    <property type="protein sequence ID" value="CAG8811880.1"/>
    <property type="molecule type" value="Genomic_DNA"/>
</dbReference>
<name>A0ACA9RXE2_9GLOM</name>
<comment type="caution">
    <text evidence="1">The sequence shown here is derived from an EMBL/GenBank/DDBJ whole genome shotgun (WGS) entry which is preliminary data.</text>
</comment>
<evidence type="ECO:0000313" key="2">
    <source>
        <dbReference type="Proteomes" id="UP000789920"/>
    </source>
</evidence>
<accession>A0ACA9RXE2</accession>
<evidence type="ECO:0000313" key="1">
    <source>
        <dbReference type="EMBL" id="CAG8811880.1"/>
    </source>
</evidence>
<organism evidence="1 2">
    <name type="scientific">Racocetra persica</name>
    <dbReference type="NCBI Taxonomy" id="160502"/>
    <lineage>
        <taxon>Eukaryota</taxon>
        <taxon>Fungi</taxon>
        <taxon>Fungi incertae sedis</taxon>
        <taxon>Mucoromycota</taxon>
        <taxon>Glomeromycotina</taxon>
        <taxon>Glomeromycetes</taxon>
        <taxon>Diversisporales</taxon>
        <taxon>Gigasporaceae</taxon>
        <taxon>Racocetra</taxon>
    </lineage>
</organism>
<protein>
    <submittedName>
        <fullName evidence="1">36337_t:CDS:1</fullName>
    </submittedName>
</protein>
<keyword evidence="2" id="KW-1185">Reference proteome</keyword>
<proteinExistence type="predicted"/>
<sequence>SFIFSLGDADMKNAVLSRVKRRNSALNYEEYLGPSFGFDDITVNGENYREEMKCYSGNYSYEKPIRSEG</sequence>
<dbReference type="Proteomes" id="UP000789920">
    <property type="component" value="Unassembled WGS sequence"/>
</dbReference>
<gene>
    <name evidence="1" type="ORF">RPERSI_LOCUS23409</name>
</gene>
<reference evidence="1" key="1">
    <citation type="submission" date="2021-06" db="EMBL/GenBank/DDBJ databases">
        <authorList>
            <person name="Kallberg Y."/>
            <person name="Tangrot J."/>
            <person name="Rosling A."/>
        </authorList>
    </citation>
    <scope>NUCLEOTIDE SEQUENCE</scope>
    <source>
        <strain evidence="1">MA461A</strain>
    </source>
</reference>
<feature type="non-terminal residue" evidence="1">
    <location>
        <position position="1"/>
    </location>
</feature>